<protein>
    <submittedName>
        <fullName evidence="2">Uncharacterized protein</fullName>
    </submittedName>
</protein>
<keyword evidence="1" id="KW-0175">Coiled coil</keyword>
<keyword evidence="3" id="KW-1185">Reference proteome</keyword>
<accession>A0A2Z3GI59</accession>
<dbReference type="KEGG" id="hnv:DDQ68_00495"/>
<dbReference type="AlphaFoldDB" id="A0A2Z3GI59"/>
<evidence type="ECO:0000313" key="2">
    <source>
        <dbReference type="EMBL" id="AWM31397.1"/>
    </source>
</evidence>
<name>A0A2Z3GI59_9BACT</name>
<evidence type="ECO:0000313" key="3">
    <source>
        <dbReference type="Proteomes" id="UP000245999"/>
    </source>
</evidence>
<proteinExistence type="predicted"/>
<dbReference type="EMBL" id="CP029145">
    <property type="protein sequence ID" value="AWM31397.1"/>
    <property type="molecule type" value="Genomic_DNA"/>
</dbReference>
<reference evidence="3" key="1">
    <citation type="submission" date="2018-04" db="EMBL/GenBank/DDBJ databases">
        <title>Complete genome of Antarctic heterotrophic bacterium Hymenobacter nivis.</title>
        <authorList>
            <person name="Terashima M."/>
        </authorList>
    </citation>
    <scope>NUCLEOTIDE SEQUENCE [LARGE SCALE GENOMIC DNA]</scope>
    <source>
        <strain evidence="3">NBRC 111535</strain>
    </source>
</reference>
<sequence>MFGLTLSSCSLGHSVSNDLKSSNPAVALQAQKVVELQQQVDAQKRAYADRKNVVKDRERAVDNQKEQADIEKKKLEGLKQQLDGAKQNLKGVKTQAKTQ</sequence>
<dbReference type="OrthoDB" id="886334at2"/>
<organism evidence="2 3">
    <name type="scientific">Hymenobacter nivis</name>
    <dbReference type="NCBI Taxonomy" id="1850093"/>
    <lineage>
        <taxon>Bacteria</taxon>
        <taxon>Pseudomonadati</taxon>
        <taxon>Bacteroidota</taxon>
        <taxon>Cytophagia</taxon>
        <taxon>Cytophagales</taxon>
        <taxon>Hymenobacteraceae</taxon>
        <taxon>Hymenobacter</taxon>
    </lineage>
</organism>
<feature type="coiled-coil region" evidence="1">
    <location>
        <begin position="61"/>
        <end position="95"/>
    </location>
</feature>
<evidence type="ECO:0000256" key="1">
    <source>
        <dbReference type="SAM" id="Coils"/>
    </source>
</evidence>
<gene>
    <name evidence="2" type="ORF">DDQ68_00495</name>
</gene>
<dbReference type="Proteomes" id="UP000245999">
    <property type="component" value="Chromosome"/>
</dbReference>